<evidence type="ECO:0000256" key="10">
    <source>
        <dbReference type="PIRNR" id="PIRNR006621"/>
    </source>
</evidence>
<comment type="catalytic activity">
    <reaction evidence="9">
        <text>5,6-dihydrouridine(16) in tRNA + NADP(+) = uridine(16) in tRNA + NADPH + H(+)</text>
        <dbReference type="Rhea" id="RHEA:53376"/>
        <dbReference type="Rhea" id="RHEA-COMP:13543"/>
        <dbReference type="Rhea" id="RHEA-COMP:13544"/>
        <dbReference type="ChEBI" id="CHEBI:15378"/>
        <dbReference type="ChEBI" id="CHEBI:57783"/>
        <dbReference type="ChEBI" id="CHEBI:58349"/>
        <dbReference type="ChEBI" id="CHEBI:65315"/>
        <dbReference type="ChEBI" id="CHEBI:74443"/>
    </reaction>
</comment>
<comment type="catalytic activity">
    <reaction evidence="9">
        <text>5,6-dihydrouridine(16) in tRNA + NAD(+) = uridine(16) in tRNA + NADH + H(+)</text>
        <dbReference type="Rhea" id="RHEA:53380"/>
        <dbReference type="Rhea" id="RHEA-COMP:13543"/>
        <dbReference type="Rhea" id="RHEA-COMP:13544"/>
        <dbReference type="ChEBI" id="CHEBI:15378"/>
        <dbReference type="ChEBI" id="CHEBI:57540"/>
        <dbReference type="ChEBI" id="CHEBI:57945"/>
        <dbReference type="ChEBI" id="CHEBI:65315"/>
        <dbReference type="ChEBI" id="CHEBI:74443"/>
    </reaction>
</comment>
<feature type="site" description="Interacts with tRNA; defines subfamily-specific binding signature" evidence="9">
    <location>
        <position position="295"/>
    </location>
</feature>
<comment type="caution">
    <text evidence="14">The sequence shown here is derived from an EMBL/GenBank/DDBJ whole genome shotgun (WGS) entry which is preliminary data.</text>
</comment>
<evidence type="ECO:0000313" key="14">
    <source>
        <dbReference type="EMBL" id="GLS84018.1"/>
    </source>
</evidence>
<keyword evidence="15" id="KW-1185">Reference proteome</keyword>
<feature type="site" description="Interacts with tRNA; defines subfamily-specific binding signature" evidence="9">
    <location>
        <position position="272"/>
    </location>
</feature>
<evidence type="ECO:0000256" key="8">
    <source>
        <dbReference type="ARBA" id="ARBA00023002"/>
    </source>
</evidence>
<keyword evidence="8 9" id="KW-0560">Oxidoreductase</keyword>
<comment type="similarity">
    <text evidence="10">Belongs to the dus family.</text>
</comment>
<feature type="binding site" evidence="9 12">
    <location>
        <position position="68"/>
    </location>
    <ligand>
        <name>FMN</name>
        <dbReference type="ChEBI" id="CHEBI:58210"/>
    </ligand>
</feature>
<feature type="binding site" evidence="9">
    <location>
        <begin position="200"/>
        <end position="202"/>
    </location>
    <ligand>
        <name>FMN</name>
        <dbReference type="ChEBI" id="CHEBI:58210"/>
    </ligand>
</feature>
<sequence length="310" mass="34241">MRLILAPMQGVLDHLMRELLTQINPYDLCVTEFVRVSDGLQPERSFFKLCPELKNGSLTQSGTLVRVQLLGQDPAKMAANAKRAVELGSPGVDLNFGCPAKLVNKSRGGAVLLKDPQAIFNVIDAVRQVVPSHLPVTAKMRLGWDSSQHAVDIAGTIERAGASELAVHGRTKEDGYRAGTVNWQRIHDIRQALNINVVANGDIVDHASAFACQSQTGCVDLMVGRGALNHPNLGCIIKQQQSPMSWPELIELLKRYSHLEMEGDKGLYFANRVKQWFTYLVRSYPQARPLFDSIKPLKNPTDIRALLDLA</sequence>
<dbReference type="NCBIfam" id="NF007838">
    <property type="entry name" value="PRK10550.1"/>
    <property type="match status" value="1"/>
</dbReference>
<dbReference type="PROSITE" id="PS01136">
    <property type="entry name" value="UPF0034"/>
    <property type="match status" value="1"/>
</dbReference>
<evidence type="ECO:0000256" key="11">
    <source>
        <dbReference type="PIRSR" id="PIRSR006621-1"/>
    </source>
</evidence>
<dbReference type="Gene3D" id="1.20.225.30">
    <property type="entry name" value="Dihydrouridine synthase, C-terminal recognition domain"/>
    <property type="match status" value="1"/>
</dbReference>
<accession>A0AA37WX13</accession>
<evidence type="ECO:0000256" key="3">
    <source>
        <dbReference type="ARBA" id="ARBA00022630"/>
    </source>
</evidence>
<dbReference type="RefSeq" id="WP_095498490.1">
    <property type="nucleotide sequence ID" value="NZ_BSPO01000003.1"/>
</dbReference>
<feature type="site" description="Interacts with tRNA" evidence="9">
    <location>
        <position position="95"/>
    </location>
</feature>
<evidence type="ECO:0000256" key="12">
    <source>
        <dbReference type="PIRSR" id="PIRSR006621-2"/>
    </source>
</evidence>
<dbReference type="GO" id="GO:0050660">
    <property type="term" value="F:flavin adenine dinucleotide binding"/>
    <property type="evidence" value="ECO:0007669"/>
    <property type="project" value="InterPro"/>
</dbReference>
<dbReference type="EMBL" id="BSPO01000003">
    <property type="protein sequence ID" value="GLS84018.1"/>
    <property type="molecule type" value="Genomic_DNA"/>
</dbReference>
<dbReference type="GO" id="GO:0000049">
    <property type="term" value="F:tRNA binding"/>
    <property type="evidence" value="ECO:0007669"/>
    <property type="project" value="UniProtKB-UniRule"/>
</dbReference>
<keyword evidence="4 9" id="KW-0288">FMN</keyword>
<comment type="function">
    <text evidence="9">Catalyzes the synthesis of 5,6-dihydrouridine (D), a modified base found in the D-loop of most tRNAs, via the reduction of the C5-C6 double bond in target uridines. Specifically modifies U16 in tRNAs.</text>
</comment>
<protein>
    <recommendedName>
        <fullName evidence="9">tRNA-dihydrouridine(16) synthase</fullName>
        <ecNumber evidence="9">1.3.1.-</ecNumber>
    </recommendedName>
    <alternativeName>
        <fullName evidence="9">U16-specific dihydrouridine synthase</fullName>
        <shortName evidence="9">U16-specific Dus</shortName>
    </alternativeName>
    <alternativeName>
        <fullName evidence="9">tRNA-dihydrouridine synthase C</fullName>
    </alternativeName>
</protein>
<feature type="active site" description="Proton donor" evidence="9 11">
    <location>
        <position position="98"/>
    </location>
</feature>
<evidence type="ECO:0000256" key="4">
    <source>
        <dbReference type="ARBA" id="ARBA00022643"/>
    </source>
</evidence>
<dbReference type="InterPro" id="IPR042270">
    <property type="entry name" value="DusC_C"/>
</dbReference>
<dbReference type="GO" id="GO:0017150">
    <property type="term" value="F:tRNA dihydrouridine synthase activity"/>
    <property type="evidence" value="ECO:0007669"/>
    <property type="project" value="UniProtKB-UniRule"/>
</dbReference>
<keyword evidence="6 9" id="KW-0521">NADP</keyword>
<feature type="binding site" evidence="9 12">
    <location>
        <position position="139"/>
    </location>
    <ligand>
        <name>FMN</name>
        <dbReference type="ChEBI" id="CHEBI:58210"/>
    </ligand>
</feature>
<evidence type="ECO:0000259" key="13">
    <source>
        <dbReference type="Pfam" id="PF01207"/>
    </source>
</evidence>
<keyword evidence="12" id="KW-0547">Nucleotide-binding</keyword>
<evidence type="ECO:0000313" key="15">
    <source>
        <dbReference type="Proteomes" id="UP001157439"/>
    </source>
</evidence>
<evidence type="ECO:0000256" key="1">
    <source>
        <dbReference type="ARBA" id="ARBA00001917"/>
    </source>
</evidence>
<feature type="domain" description="DUS-like FMN-binding" evidence="13">
    <location>
        <begin position="4"/>
        <end position="288"/>
    </location>
</feature>
<keyword evidence="7 9" id="KW-0694">RNA-binding</keyword>
<evidence type="ECO:0000256" key="7">
    <source>
        <dbReference type="ARBA" id="ARBA00022884"/>
    </source>
</evidence>
<dbReference type="Proteomes" id="UP001157439">
    <property type="component" value="Unassembled WGS sequence"/>
</dbReference>
<keyword evidence="2 9" id="KW-0820">tRNA-binding</keyword>
<feature type="site" description="Interacts with tRNA" evidence="9">
    <location>
        <position position="176"/>
    </location>
</feature>
<reference evidence="14 15" key="1">
    <citation type="journal article" date="2014" name="Int. J. Syst. Evol. Microbiol.">
        <title>Complete genome sequence of Corynebacterium casei LMG S-19264T (=DSM 44701T), isolated from a smear-ripened cheese.</title>
        <authorList>
            <consortium name="US DOE Joint Genome Institute (JGI-PGF)"/>
            <person name="Walter F."/>
            <person name="Albersmeier A."/>
            <person name="Kalinowski J."/>
            <person name="Ruckert C."/>
        </authorList>
    </citation>
    <scope>NUCLEOTIDE SEQUENCE [LARGE SCALE GENOMIC DNA]</scope>
    <source>
        <strain evidence="14 15">NBRC 112785</strain>
    </source>
</reference>
<proteinExistence type="inferred from homology"/>
<dbReference type="PIRSF" id="PIRSF006621">
    <property type="entry name" value="Dus"/>
    <property type="match status" value="1"/>
</dbReference>
<dbReference type="AlphaFoldDB" id="A0AA37WX13"/>
<feature type="binding site" evidence="9 12">
    <location>
        <begin position="224"/>
        <end position="225"/>
    </location>
    <ligand>
        <name>FMN</name>
        <dbReference type="ChEBI" id="CHEBI:58210"/>
    </ligand>
</feature>
<feature type="binding site" evidence="12">
    <location>
        <position position="168"/>
    </location>
    <ligand>
        <name>FMN</name>
        <dbReference type="ChEBI" id="CHEBI:58210"/>
    </ligand>
</feature>
<comment type="similarity">
    <text evidence="9">Belongs to the Dus family. DusC subfamily.</text>
</comment>
<dbReference type="InterPro" id="IPR001269">
    <property type="entry name" value="DUS_fam"/>
</dbReference>
<comment type="cofactor">
    <cofactor evidence="1 9 10 12">
        <name>FMN</name>
        <dbReference type="ChEBI" id="CHEBI:58210"/>
    </cofactor>
</comment>
<feature type="site" description="Interacts with tRNA; defines subfamily-specific binding signature" evidence="9">
    <location>
        <position position="35"/>
    </location>
</feature>
<evidence type="ECO:0000256" key="5">
    <source>
        <dbReference type="ARBA" id="ARBA00022694"/>
    </source>
</evidence>
<keyword evidence="3 9" id="KW-0285">Flavoprotein</keyword>
<dbReference type="EC" id="1.3.1.-" evidence="9"/>
<gene>
    <name evidence="9 14" type="primary">dusC</name>
    <name evidence="14" type="ORF">GCM10007894_19950</name>
</gene>
<evidence type="ECO:0000256" key="6">
    <source>
        <dbReference type="ARBA" id="ARBA00022857"/>
    </source>
</evidence>
<dbReference type="Pfam" id="PF01207">
    <property type="entry name" value="Dus"/>
    <property type="match status" value="1"/>
</dbReference>
<dbReference type="GO" id="GO:0010181">
    <property type="term" value="F:FMN binding"/>
    <property type="evidence" value="ECO:0007669"/>
    <property type="project" value="UniProtKB-UniRule"/>
</dbReference>
<feature type="site" description="Interacts with tRNA" evidence="9">
    <location>
        <position position="279"/>
    </location>
</feature>
<dbReference type="Gene3D" id="3.20.20.70">
    <property type="entry name" value="Aldolase class I"/>
    <property type="match status" value="1"/>
</dbReference>
<dbReference type="PANTHER" id="PTHR11082">
    <property type="entry name" value="TRNA-DIHYDROURIDINE SYNTHASE"/>
    <property type="match status" value="1"/>
</dbReference>
<dbReference type="InterPro" id="IPR035587">
    <property type="entry name" value="DUS-like_FMN-bd"/>
</dbReference>
<dbReference type="CDD" id="cd02801">
    <property type="entry name" value="DUS_like_FMN"/>
    <property type="match status" value="1"/>
</dbReference>
<dbReference type="PANTHER" id="PTHR11082:SF26">
    <property type="entry name" value="TRNA-DIHYDROURIDINE(16) SYNTHASE"/>
    <property type="match status" value="1"/>
</dbReference>
<dbReference type="HAMAP" id="MF_02043">
    <property type="entry name" value="DusC_subfam"/>
    <property type="match status" value="1"/>
</dbReference>
<evidence type="ECO:0000256" key="2">
    <source>
        <dbReference type="ARBA" id="ARBA00022555"/>
    </source>
</evidence>
<dbReference type="InterPro" id="IPR013785">
    <property type="entry name" value="Aldolase_TIM"/>
</dbReference>
<dbReference type="SUPFAM" id="SSF51395">
    <property type="entry name" value="FMN-linked oxidoreductases"/>
    <property type="match status" value="1"/>
</dbReference>
<organism evidence="14 15">
    <name type="scientific">Paraferrimonas haliotis</name>
    <dbReference type="NCBI Taxonomy" id="2013866"/>
    <lineage>
        <taxon>Bacteria</taxon>
        <taxon>Pseudomonadati</taxon>
        <taxon>Pseudomonadota</taxon>
        <taxon>Gammaproteobacteria</taxon>
        <taxon>Alteromonadales</taxon>
        <taxon>Ferrimonadaceae</taxon>
        <taxon>Paraferrimonas</taxon>
    </lineage>
</organism>
<evidence type="ECO:0000256" key="9">
    <source>
        <dbReference type="HAMAP-Rule" id="MF_02043"/>
    </source>
</evidence>
<dbReference type="InterPro" id="IPR032886">
    <property type="entry name" value="DusC"/>
</dbReference>
<name>A0AA37WX13_9GAMM</name>
<dbReference type="InterPro" id="IPR018517">
    <property type="entry name" value="tRNA_hU_synthase_CS"/>
</dbReference>
<keyword evidence="5 9" id="KW-0819">tRNA processing</keyword>
<feature type="site" description="Interacts with tRNA; defines subfamily-specific binding signature" evidence="9">
    <location>
        <position position="274"/>
    </location>
</feature>